<sequence length="139" mass="13943">MVRTILCTVAVLAVTVVGCGSDNDSAAREATSTVASVAGSATSAPPATSTLPELTPVEGVEPEAAFVAALGPYGVPVRNEESAVGTGQRICKALTGGESAEAATRFGIEEQLWTPEESGKAVVVAAKLLCPENADKVGN</sequence>
<dbReference type="RefSeq" id="WP_199701815.1">
    <property type="nucleotide sequence ID" value="NZ_JAEMNV010000001.1"/>
</dbReference>
<feature type="domain" description="DUF732" evidence="1">
    <location>
        <begin position="63"/>
        <end position="132"/>
    </location>
</feature>
<proteinExistence type="predicted"/>
<evidence type="ECO:0000313" key="2">
    <source>
        <dbReference type="EMBL" id="MBJ8337859.1"/>
    </source>
</evidence>
<accession>A0A934U0F8</accession>
<reference evidence="2" key="1">
    <citation type="submission" date="2020-12" db="EMBL/GenBank/DDBJ databases">
        <title>Antrihabitans popcorni sp. nov. and Antrihabitans auranticaus sp. nov., isolated from a larva cave.</title>
        <authorList>
            <person name="Lee S.D."/>
            <person name="Kim I.S."/>
        </authorList>
    </citation>
    <scope>NUCLEOTIDE SEQUENCE</scope>
    <source>
        <strain evidence="2">YC3-6</strain>
    </source>
</reference>
<dbReference type="Pfam" id="PF05305">
    <property type="entry name" value="DUF732"/>
    <property type="match status" value="1"/>
</dbReference>
<gene>
    <name evidence="2" type="ORF">JGU71_03075</name>
</gene>
<evidence type="ECO:0000259" key="1">
    <source>
        <dbReference type="Pfam" id="PF05305"/>
    </source>
</evidence>
<keyword evidence="3" id="KW-1185">Reference proteome</keyword>
<name>A0A934U0F8_9NOCA</name>
<dbReference type="EMBL" id="JAEMNV010000001">
    <property type="protein sequence ID" value="MBJ8337859.1"/>
    <property type="molecule type" value="Genomic_DNA"/>
</dbReference>
<dbReference type="AlphaFoldDB" id="A0A934U0F8"/>
<evidence type="ECO:0000313" key="3">
    <source>
        <dbReference type="Proteomes" id="UP000655868"/>
    </source>
</evidence>
<dbReference type="PROSITE" id="PS51257">
    <property type="entry name" value="PROKAR_LIPOPROTEIN"/>
    <property type="match status" value="1"/>
</dbReference>
<dbReference type="InterPro" id="IPR007969">
    <property type="entry name" value="DUF732"/>
</dbReference>
<protein>
    <submittedName>
        <fullName evidence="2">DUF732 domain-containing protein</fullName>
    </submittedName>
</protein>
<organism evidence="2 3">
    <name type="scientific">Antrihabitans stalagmiti</name>
    <dbReference type="NCBI Taxonomy" id="2799499"/>
    <lineage>
        <taxon>Bacteria</taxon>
        <taxon>Bacillati</taxon>
        <taxon>Actinomycetota</taxon>
        <taxon>Actinomycetes</taxon>
        <taxon>Mycobacteriales</taxon>
        <taxon>Nocardiaceae</taxon>
        <taxon>Antrihabitans</taxon>
    </lineage>
</organism>
<comment type="caution">
    <text evidence="2">The sequence shown here is derived from an EMBL/GenBank/DDBJ whole genome shotgun (WGS) entry which is preliminary data.</text>
</comment>
<dbReference type="Proteomes" id="UP000655868">
    <property type="component" value="Unassembled WGS sequence"/>
</dbReference>